<reference evidence="6" key="1">
    <citation type="submission" date="2021-01" db="EMBL/GenBank/DDBJ databases">
        <authorList>
            <person name="Corre E."/>
            <person name="Pelletier E."/>
            <person name="Niang G."/>
            <person name="Scheremetjew M."/>
            <person name="Finn R."/>
            <person name="Kale V."/>
            <person name="Holt S."/>
            <person name="Cochrane G."/>
            <person name="Meng A."/>
            <person name="Brown T."/>
            <person name="Cohen L."/>
        </authorList>
    </citation>
    <scope>NUCLEOTIDE SEQUENCE</scope>
</reference>
<evidence type="ECO:0000256" key="2">
    <source>
        <dbReference type="ARBA" id="ARBA00022692"/>
    </source>
</evidence>
<evidence type="ECO:0000256" key="5">
    <source>
        <dbReference type="RuleBase" id="RU004379"/>
    </source>
</evidence>
<feature type="transmembrane region" description="Helical" evidence="5">
    <location>
        <begin position="131"/>
        <end position="151"/>
    </location>
</feature>
<sequence length="257" mass="28820">MHESASSSSVNKCSDDTGEMEPLARKRWLARDTPEVLRASFARRVVLLVSLQIFLVFLCALPWLFVTKAWMTANMWLIWFIAATTLSVLTLITCSKGTCRKWPGNLLLTLALVVCAGSLVGAVSVRSSWRFLLFGTCNSSIVCLLMASFSFVTTREFRGSMPFIFGSMATLSTFFLSVGFFHVFLKVDFAWPSLSRDIICVSCFTSYLVYEIQKMLGEYGGHRNKFTVDDHMFAALNVYMDLMSVVLSLFCCVGNRV</sequence>
<organism evidence="6">
    <name type="scientific">Noctiluca scintillans</name>
    <name type="common">Sea sparkle</name>
    <name type="synonym">Red tide dinoflagellate</name>
    <dbReference type="NCBI Taxonomy" id="2966"/>
    <lineage>
        <taxon>Eukaryota</taxon>
        <taxon>Sar</taxon>
        <taxon>Alveolata</taxon>
        <taxon>Dinophyceae</taxon>
        <taxon>Noctilucales</taxon>
        <taxon>Noctilucaceae</taxon>
        <taxon>Noctiluca</taxon>
    </lineage>
</organism>
<evidence type="ECO:0000256" key="1">
    <source>
        <dbReference type="ARBA" id="ARBA00004141"/>
    </source>
</evidence>
<evidence type="ECO:0000313" key="6">
    <source>
        <dbReference type="EMBL" id="CAD8861165.1"/>
    </source>
</evidence>
<protein>
    <submittedName>
        <fullName evidence="6">Uncharacterized protein</fullName>
    </submittedName>
</protein>
<comment type="similarity">
    <text evidence="5">Belongs to the BI1 family.</text>
</comment>
<feature type="transmembrane region" description="Helical" evidence="5">
    <location>
        <begin position="45"/>
        <end position="64"/>
    </location>
</feature>
<gene>
    <name evidence="6" type="ORF">NSCI0253_LOCUS35520</name>
</gene>
<name>A0A7S1APJ3_NOCSC</name>
<feature type="transmembrane region" description="Helical" evidence="5">
    <location>
        <begin position="106"/>
        <end position="125"/>
    </location>
</feature>
<dbReference type="Pfam" id="PF01027">
    <property type="entry name" value="Bax1-I"/>
    <property type="match status" value="1"/>
</dbReference>
<dbReference type="AlphaFoldDB" id="A0A7S1APJ3"/>
<dbReference type="PANTHER" id="PTHR23291">
    <property type="entry name" value="BAX INHIBITOR-RELATED"/>
    <property type="match status" value="1"/>
</dbReference>
<keyword evidence="3 5" id="KW-1133">Transmembrane helix</keyword>
<dbReference type="InterPro" id="IPR006214">
    <property type="entry name" value="Bax_inhibitor_1-related"/>
</dbReference>
<feature type="transmembrane region" description="Helical" evidence="5">
    <location>
        <begin position="76"/>
        <end position="94"/>
    </location>
</feature>
<feature type="transmembrane region" description="Helical" evidence="5">
    <location>
        <begin position="163"/>
        <end position="185"/>
    </location>
</feature>
<proteinExistence type="inferred from homology"/>
<dbReference type="PANTHER" id="PTHR23291:SF47">
    <property type="entry name" value="TRANSMEMBRANE BAX INHIBITOR MOTIF CONTAINING 7"/>
    <property type="match status" value="1"/>
</dbReference>
<evidence type="ECO:0000256" key="4">
    <source>
        <dbReference type="ARBA" id="ARBA00023136"/>
    </source>
</evidence>
<keyword evidence="2 5" id="KW-0812">Transmembrane</keyword>
<keyword evidence="4 5" id="KW-0472">Membrane</keyword>
<feature type="transmembrane region" description="Helical" evidence="5">
    <location>
        <begin position="232"/>
        <end position="253"/>
    </location>
</feature>
<comment type="subcellular location">
    <subcellularLocation>
        <location evidence="1">Membrane</location>
        <topology evidence="1">Multi-pass membrane protein</topology>
    </subcellularLocation>
</comment>
<dbReference type="EMBL" id="HBFQ01049798">
    <property type="protein sequence ID" value="CAD8861165.1"/>
    <property type="molecule type" value="Transcribed_RNA"/>
</dbReference>
<dbReference type="GO" id="GO:0016020">
    <property type="term" value="C:membrane"/>
    <property type="evidence" value="ECO:0007669"/>
    <property type="project" value="UniProtKB-SubCell"/>
</dbReference>
<evidence type="ECO:0000256" key="3">
    <source>
        <dbReference type="ARBA" id="ARBA00022989"/>
    </source>
</evidence>
<accession>A0A7S1APJ3</accession>